<dbReference type="OMA" id="DERIEWK"/>
<keyword evidence="4" id="KW-1185">Reference proteome</keyword>
<protein>
    <recommendedName>
        <fullName evidence="5">Alpha-carbonic anhydrase domain-containing protein</fullName>
    </recommendedName>
</protein>
<dbReference type="EMBL" id="KB301365">
    <property type="protein sequence ID" value="ELU05578.1"/>
    <property type="molecule type" value="Genomic_DNA"/>
</dbReference>
<gene>
    <name evidence="2" type="ORF">CAPTEDRAFT_195743</name>
</gene>
<proteinExistence type="predicted"/>
<organism evidence="2">
    <name type="scientific">Capitella teleta</name>
    <name type="common">Polychaete worm</name>
    <dbReference type="NCBI Taxonomy" id="283909"/>
    <lineage>
        <taxon>Eukaryota</taxon>
        <taxon>Metazoa</taxon>
        <taxon>Spiralia</taxon>
        <taxon>Lophotrochozoa</taxon>
        <taxon>Annelida</taxon>
        <taxon>Polychaeta</taxon>
        <taxon>Sedentaria</taxon>
        <taxon>Scolecida</taxon>
        <taxon>Capitellidae</taxon>
        <taxon>Capitella</taxon>
    </lineage>
</organism>
<reference evidence="4" key="1">
    <citation type="submission" date="2012-12" db="EMBL/GenBank/DDBJ databases">
        <authorList>
            <person name="Hellsten U."/>
            <person name="Grimwood J."/>
            <person name="Chapman J.A."/>
            <person name="Shapiro H."/>
            <person name="Aerts A."/>
            <person name="Otillar R.P."/>
            <person name="Terry A.Y."/>
            <person name="Boore J.L."/>
            <person name="Simakov O."/>
            <person name="Marletaz F."/>
            <person name="Cho S.-J."/>
            <person name="Edsinger-Gonzales E."/>
            <person name="Havlak P."/>
            <person name="Kuo D.-H."/>
            <person name="Larsson T."/>
            <person name="Lv J."/>
            <person name="Arendt D."/>
            <person name="Savage R."/>
            <person name="Osoegawa K."/>
            <person name="de Jong P."/>
            <person name="Lindberg D.R."/>
            <person name="Seaver E.C."/>
            <person name="Weisblat D.A."/>
            <person name="Putnam N.H."/>
            <person name="Grigoriev I.V."/>
            <person name="Rokhsar D.S."/>
        </authorList>
    </citation>
    <scope>NUCLEOTIDE SEQUENCE</scope>
    <source>
        <strain evidence="4">I ESC-2004</strain>
    </source>
</reference>
<evidence type="ECO:0000313" key="4">
    <source>
        <dbReference type="Proteomes" id="UP000014760"/>
    </source>
</evidence>
<dbReference type="EnsemblMetazoa" id="CapteT195743">
    <property type="protein sequence ID" value="CapteP195743"/>
    <property type="gene ID" value="CapteG195743"/>
</dbReference>
<name>R7UHN6_CAPTE</name>
<dbReference type="AlphaFoldDB" id="R7UHN6"/>
<feature type="signal peptide" evidence="1">
    <location>
        <begin position="1"/>
        <end position="26"/>
    </location>
</feature>
<reference evidence="2 4" key="2">
    <citation type="journal article" date="2013" name="Nature">
        <title>Insights into bilaterian evolution from three spiralian genomes.</title>
        <authorList>
            <person name="Simakov O."/>
            <person name="Marletaz F."/>
            <person name="Cho S.J."/>
            <person name="Edsinger-Gonzales E."/>
            <person name="Havlak P."/>
            <person name="Hellsten U."/>
            <person name="Kuo D.H."/>
            <person name="Larsson T."/>
            <person name="Lv J."/>
            <person name="Arendt D."/>
            <person name="Savage R."/>
            <person name="Osoegawa K."/>
            <person name="de Jong P."/>
            <person name="Grimwood J."/>
            <person name="Chapman J.A."/>
            <person name="Shapiro H."/>
            <person name="Aerts A."/>
            <person name="Otillar R.P."/>
            <person name="Terry A.Y."/>
            <person name="Boore J.L."/>
            <person name="Grigoriev I.V."/>
            <person name="Lindberg D.R."/>
            <person name="Seaver E.C."/>
            <person name="Weisblat D.A."/>
            <person name="Putnam N.H."/>
            <person name="Rokhsar D.S."/>
        </authorList>
    </citation>
    <scope>NUCLEOTIDE SEQUENCE</scope>
    <source>
        <strain evidence="2 4">I ESC-2004</strain>
    </source>
</reference>
<evidence type="ECO:0000256" key="1">
    <source>
        <dbReference type="SAM" id="SignalP"/>
    </source>
</evidence>
<accession>R7UHN6</accession>
<reference evidence="3" key="3">
    <citation type="submission" date="2015-06" db="UniProtKB">
        <authorList>
            <consortium name="EnsemblMetazoa"/>
        </authorList>
    </citation>
    <scope>IDENTIFICATION</scope>
</reference>
<dbReference type="Proteomes" id="UP000014760">
    <property type="component" value="Unassembled WGS sequence"/>
</dbReference>
<feature type="chain" id="PRO_5008788038" description="Alpha-carbonic anhydrase domain-containing protein" evidence="1">
    <location>
        <begin position="27"/>
        <end position="276"/>
    </location>
</feature>
<dbReference type="OrthoDB" id="10024657at2759"/>
<dbReference type="EMBL" id="AMQN01007773">
    <property type="status" value="NOT_ANNOTATED_CDS"/>
    <property type="molecule type" value="Genomic_DNA"/>
</dbReference>
<evidence type="ECO:0000313" key="3">
    <source>
        <dbReference type="EnsemblMetazoa" id="CapteP195743"/>
    </source>
</evidence>
<evidence type="ECO:0008006" key="5">
    <source>
        <dbReference type="Google" id="ProtNLM"/>
    </source>
</evidence>
<evidence type="ECO:0000313" key="2">
    <source>
        <dbReference type="EMBL" id="ELU05578.1"/>
    </source>
</evidence>
<keyword evidence="1" id="KW-0732">Signal</keyword>
<sequence length="276" mass="31346">MSRRNLVERQLWATVLLWMCWPTIQRQQVSLDLRHGIVKGYSDYISFLTTPQPSWTKRCDAQAVVRIDFSGSFNRAKLSLEYDRPRLWTLDVSDSQHGDGYGGDNGTTSNMAETHIFNRQLRIYGNSLPGYLDATIDGGYLLKIVDNVVNTDKKVTLDISDEKIEWSIGGGEKQFIESKFLYTLSGQNTTFGDKDSDVYAGFNRVVAGNFRFGSGLCRVTITLYQDGDGTPVLYLHLCHIPGKEKKEKNNSQFDREVTINSWVRHLPAPSNPKSYR</sequence>
<dbReference type="HOGENOM" id="CLU_1009165_0_0_1"/>